<comment type="caution">
    <text evidence="2">The sequence shown here is derived from an EMBL/GenBank/DDBJ whole genome shotgun (WGS) entry which is preliminary data.</text>
</comment>
<feature type="transmembrane region" description="Helical" evidence="1">
    <location>
        <begin position="347"/>
        <end position="368"/>
    </location>
</feature>
<reference evidence="2" key="1">
    <citation type="submission" date="2022-08" db="EMBL/GenBank/DDBJ databases">
        <authorList>
            <person name="Deng Y."/>
            <person name="Han X.-F."/>
            <person name="Zhang Y.-Q."/>
        </authorList>
    </citation>
    <scope>NUCLEOTIDE SEQUENCE</scope>
    <source>
        <strain evidence="2">CPCC 205716</strain>
    </source>
</reference>
<evidence type="ECO:0000313" key="2">
    <source>
        <dbReference type="EMBL" id="MCS5714796.1"/>
    </source>
</evidence>
<protein>
    <submittedName>
        <fullName evidence="2">DUF6350 family protein</fullName>
    </submittedName>
</protein>
<name>A0ABT2GJ51_9MICO</name>
<sequence>MNRPATALLAALDAVIAVAIGVGIPLIPLTILWAAQFGLAVDWLAFWRASGDLWLLGHGVDLLLTIDPALALRLGVAGAELPFEVGIAPLGLALVTVLLGLRSGRRLGQTPYPLTGAAVGVLVVALLALLVSLSARDVAALPSVAQSILFPAGVWAIGLALGYASAPRRAASLELAQGSRPRQAIARLVDRVDAGDRALVALALRAGTIAAAGVVGFAALAMAVVLVLNFSSIVGLYESLQAGILGGVTLTLGQLALLPNIVLWTAAWFVGPGFALGTGTSVSPLGTQLGLVPSLPVFGALPESAPVFAFVGLLVPIGIAFATAALLRPVYLDRVRGSSPRGRLVRLGATAAGGGLVGAGILALLTVWAGGAAGPGRLADVGADPGAVLLWAFVEFTLALLLGLLGGASWRPGSSDRTTNGARPPADTL</sequence>
<feature type="transmembrane region" description="Helical" evidence="1">
    <location>
        <begin position="305"/>
        <end position="327"/>
    </location>
</feature>
<evidence type="ECO:0000313" key="3">
    <source>
        <dbReference type="Proteomes" id="UP001165580"/>
    </source>
</evidence>
<proteinExistence type="predicted"/>
<dbReference type="Pfam" id="PF19877">
    <property type="entry name" value="DUF6350"/>
    <property type="match status" value="1"/>
</dbReference>
<keyword evidence="1" id="KW-1133">Transmembrane helix</keyword>
<dbReference type="InterPro" id="IPR045931">
    <property type="entry name" value="DUF6350"/>
</dbReference>
<accession>A0ABT2GJ51</accession>
<keyword evidence="1" id="KW-0812">Transmembrane</keyword>
<gene>
    <name evidence="2" type="ORF">NVV95_09560</name>
</gene>
<dbReference type="EMBL" id="JANTEZ010000003">
    <property type="protein sequence ID" value="MCS5714796.1"/>
    <property type="molecule type" value="Genomic_DNA"/>
</dbReference>
<feature type="transmembrane region" description="Helical" evidence="1">
    <location>
        <begin position="206"/>
        <end position="228"/>
    </location>
</feature>
<feature type="transmembrane region" description="Helical" evidence="1">
    <location>
        <begin position="81"/>
        <end position="101"/>
    </location>
</feature>
<feature type="transmembrane region" description="Helical" evidence="1">
    <location>
        <begin position="53"/>
        <end position="75"/>
    </location>
</feature>
<dbReference type="Proteomes" id="UP001165580">
    <property type="component" value="Unassembled WGS sequence"/>
</dbReference>
<feature type="transmembrane region" description="Helical" evidence="1">
    <location>
        <begin position="147"/>
        <end position="166"/>
    </location>
</feature>
<feature type="transmembrane region" description="Helical" evidence="1">
    <location>
        <begin position="265"/>
        <end position="285"/>
    </location>
</feature>
<feature type="transmembrane region" description="Helical" evidence="1">
    <location>
        <begin position="240"/>
        <end position="258"/>
    </location>
</feature>
<feature type="transmembrane region" description="Helical" evidence="1">
    <location>
        <begin position="388"/>
        <end position="408"/>
    </location>
</feature>
<keyword evidence="3" id="KW-1185">Reference proteome</keyword>
<feature type="transmembrane region" description="Helical" evidence="1">
    <location>
        <begin position="113"/>
        <end position="135"/>
    </location>
</feature>
<keyword evidence="1" id="KW-0472">Membrane</keyword>
<evidence type="ECO:0000256" key="1">
    <source>
        <dbReference type="SAM" id="Phobius"/>
    </source>
</evidence>
<dbReference type="RefSeq" id="WP_259486307.1">
    <property type="nucleotide sequence ID" value="NZ_JANTEZ010000003.1"/>
</dbReference>
<organism evidence="2 3">
    <name type="scientific">Herbiconiux gentiana</name>
    <dbReference type="NCBI Taxonomy" id="2970912"/>
    <lineage>
        <taxon>Bacteria</taxon>
        <taxon>Bacillati</taxon>
        <taxon>Actinomycetota</taxon>
        <taxon>Actinomycetes</taxon>
        <taxon>Micrococcales</taxon>
        <taxon>Microbacteriaceae</taxon>
        <taxon>Herbiconiux</taxon>
    </lineage>
</organism>